<feature type="binding site" evidence="6">
    <location>
        <position position="142"/>
    </location>
    <ligand>
        <name>Fe cation</name>
        <dbReference type="ChEBI" id="CHEBI:24875"/>
    </ligand>
</feature>
<proteinExistence type="inferred from homology"/>
<feature type="binding site" evidence="6">
    <location>
        <position position="146"/>
    </location>
    <ligand>
        <name>Fe cation</name>
        <dbReference type="ChEBI" id="CHEBI:24875"/>
    </ligand>
</feature>
<dbReference type="HOGENOM" id="CLU_061901_2_2_5"/>
<organism evidence="7 8">
    <name type="scientific">Rickettsia massiliae (strain Mtu5)</name>
    <dbReference type="NCBI Taxonomy" id="416276"/>
    <lineage>
        <taxon>Bacteria</taxon>
        <taxon>Pseudomonadati</taxon>
        <taxon>Pseudomonadota</taxon>
        <taxon>Alphaproteobacteria</taxon>
        <taxon>Rickettsiales</taxon>
        <taxon>Rickettsiaceae</taxon>
        <taxon>Rickettsieae</taxon>
        <taxon>Rickettsia</taxon>
        <taxon>spotted fever group</taxon>
    </lineage>
</organism>
<dbReference type="SUPFAM" id="SSF56420">
    <property type="entry name" value="Peptide deformylase"/>
    <property type="match status" value="1"/>
</dbReference>
<feature type="binding site" evidence="6">
    <location>
        <position position="100"/>
    </location>
    <ligand>
        <name>Fe cation</name>
        <dbReference type="ChEBI" id="CHEBI:24875"/>
    </ligand>
</feature>
<dbReference type="GO" id="GO:0006412">
    <property type="term" value="P:translation"/>
    <property type="evidence" value="ECO:0007669"/>
    <property type="project" value="UniProtKB-UniRule"/>
</dbReference>
<dbReference type="KEGG" id="rms:RMA_0279"/>
<keyword evidence="5 6" id="KW-0408">Iron</keyword>
<name>A8F0W4_RICM5</name>
<evidence type="ECO:0000256" key="3">
    <source>
        <dbReference type="ARBA" id="ARBA00022801"/>
    </source>
</evidence>
<comment type="catalytic activity">
    <reaction evidence="6">
        <text>N-terminal N-formyl-L-methionyl-[peptide] + H2O = N-terminal L-methionyl-[peptide] + formate</text>
        <dbReference type="Rhea" id="RHEA:24420"/>
        <dbReference type="Rhea" id="RHEA-COMP:10639"/>
        <dbReference type="Rhea" id="RHEA-COMP:10640"/>
        <dbReference type="ChEBI" id="CHEBI:15377"/>
        <dbReference type="ChEBI" id="CHEBI:15740"/>
        <dbReference type="ChEBI" id="CHEBI:49298"/>
        <dbReference type="ChEBI" id="CHEBI:64731"/>
        <dbReference type="EC" id="3.5.1.88"/>
    </reaction>
</comment>
<dbReference type="PIRSF" id="PIRSF004749">
    <property type="entry name" value="Pep_def"/>
    <property type="match status" value="1"/>
</dbReference>
<dbReference type="GO" id="GO:0042586">
    <property type="term" value="F:peptide deformylase activity"/>
    <property type="evidence" value="ECO:0007669"/>
    <property type="project" value="UniProtKB-UniRule"/>
</dbReference>
<dbReference type="InterPro" id="IPR036821">
    <property type="entry name" value="Peptide_deformylase_sf"/>
</dbReference>
<keyword evidence="8" id="KW-1185">Reference proteome</keyword>
<evidence type="ECO:0000313" key="7">
    <source>
        <dbReference type="EMBL" id="ABV84550.1"/>
    </source>
</evidence>
<evidence type="ECO:0000256" key="4">
    <source>
        <dbReference type="ARBA" id="ARBA00022917"/>
    </source>
</evidence>
<keyword evidence="4 6" id="KW-0648">Protein biosynthesis</keyword>
<feature type="active site" evidence="6">
    <location>
        <position position="143"/>
    </location>
</feature>
<evidence type="ECO:0000256" key="2">
    <source>
        <dbReference type="ARBA" id="ARBA00022723"/>
    </source>
</evidence>
<dbReference type="PANTHER" id="PTHR10458:SF22">
    <property type="entry name" value="PEPTIDE DEFORMYLASE"/>
    <property type="match status" value="1"/>
</dbReference>
<dbReference type="PANTHER" id="PTHR10458">
    <property type="entry name" value="PEPTIDE DEFORMYLASE"/>
    <property type="match status" value="1"/>
</dbReference>
<dbReference type="HAMAP" id="MF_00163">
    <property type="entry name" value="Pep_deformylase"/>
    <property type="match status" value="1"/>
</dbReference>
<dbReference type="GO" id="GO:0046872">
    <property type="term" value="F:metal ion binding"/>
    <property type="evidence" value="ECO:0007669"/>
    <property type="project" value="UniProtKB-KW"/>
</dbReference>
<dbReference type="Proteomes" id="UP000001311">
    <property type="component" value="Chromosome"/>
</dbReference>
<reference evidence="7 8" key="1">
    <citation type="journal article" date="2007" name="Genome Res.">
        <title>Lateral gene transfer between obligate intracellular bacteria: evidence from the Rickettsia massiliae genome.</title>
        <authorList>
            <person name="Blanc G."/>
            <person name="Ogata H."/>
            <person name="Robert C."/>
            <person name="Audic S."/>
            <person name="Claverie J.-M."/>
            <person name="Raoult D."/>
        </authorList>
    </citation>
    <scope>NUCLEOTIDE SEQUENCE [LARGE SCALE GENOMIC DNA]</scope>
    <source>
        <strain evidence="8">Mtu5</strain>
    </source>
</reference>
<dbReference type="EMBL" id="CP000683">
    <property type="protein sequence ID" value="ABV84550.1"/>
    <property type="molecule type" value="Genomic_DNA"/>
</dbReference>
<sequence length="176" mass="20338">MMSILPIVTAPDERLKQKSQPVLEFTDQTRKFMDDMLKTMYHKDGAGLAAVQVGVLKRILVIDIKDHDSVARPKDFYPLFIVNPEIIEKSEELVTANEGCISLPEQRIEVARPESIKIRCLDYHGKSQELQANDWLARVIQHEYDHLEGKLMIDYLSNLKRDVVLRKLKKLKNNIV</sequence>
<dbReference type="InterPro" id="IPR023635">
    <property type="entry name" value="Peptide_deformylase"/>
</dbReference>
<dbReference type="Gene3D" id="3.90.45.10">
    <property type="entry name" value="Peptide deformylase"/>
    <property type="match status" value="1"/>
</dbReference>
<dbReference type="EC" id="3.5.1.88" evidence="6"/>
<dbReference type="FunFam" id="3.90.45.10:FF:000005">
    <property type="entry name" value="Peptide deformylase"/>
    <property type="match status" value="1"/>
</dbReference>
<keyword evidence="2 6" id="KW-0479">Metal-binding</keyword>
<evidence type="ECO:0000256" key="6">
    <source>
        <dbReference type="HAMAP-Rule" id="MF_00163"/>
    </source>
</evidence>
<evidence type="ECO:0000256" key="5">
    <source>
        <dbReference type="ARBA" id="ARBA00023004"/>
    </source>
</evidence>
<gene>
    <name evidence="7" type="primary">def1</name>
    <name evidence="6" type="synonym">def</name>
    <name evidence="7" type="ordered locus">RMA_0279</name>
</gene>
<evidence type="ECO:0000313" key="8">
    <source>
        <dbReference type="Proteomes" id="UP000001311"/>
    </source>
</evidence>
<dbReference type="NCBIfam" id="TIGR00079">
    <property type="entry name" value="pept_deformyl"/>
    <property type="match status" value="1"/>
</dbReference>
<accession>A8F0W4</accession>
<evidence type="ECO:0000256" key="1">
    <source>
        <dbReference type="ARBA" id="ARBA00010759"/>
    </source>
</evidence>
<comment type="function">
    <text evidence="6">Removes the formyl group from the N-terminal Met of newly synthesized proteins. Requires at least a dipeptide for an efficient rate of reaction. N-terminal L-methionine is a prerequisite for activity but the enzyme has broad specificity at other positions.</text>
</comment>
<protein>
    <recommendedName>
        <fullName evidence="6">Peptide deformylase</fullName>
        <shortName evidence="6">PDF</shortName>
        <ecNumber evidence="6">3.5.1.88</ecNumber>
    </recommendedName>
    <alternativeName>
        <fullName evidence="6">Polypeptide deformylase</fullName>
    </alternativeName>
</protein>
<dbReference type="Pfam" id="PF01327">
    <property type="entry name" value="Pep_deformylase"/>
    <property type="match status" value="1"/>
</dbReference>
<comment type="similarity">
    <text evidence="1 6">Belongs to the polypeptide deformylase family.</text>
</comment>
<dbReference type="CDD" id="cd00487">
    <property type="entry name" value="Pep_deformylase"/>
    <property type="match status" value="1"/>
</dbReference>
<dbReference type="PRINTS" id="PR01576">
    <property type="entry name" value="PDEFORMYLASE"/>
</dbReference>
<dbReference type="AlphaFoldDB" id="A8F0W4"/>
<comment type="cofactor">
    <cofactor evidence="6">
        <name>Fe(2+)</name>
        <dbReference type="ChEBI" id="CHEBI:29033"/>
    </cofactor>
    <text evidence="6">Binds 1 Fe(2+) ion.</text>
</comment>
<keyword evidence="3 6" id="KW-0378">Hydrolase</keyword>
<dbReference type="NCBIfam" id="NF001159">
    <property type="entry name" value="PRK00150.1-3"/>
    <property type="match status" value="1"/>
</dbReference>